<dbReference type="EMBL" id="JAPFFJ010000010">
    <property type="protein sequence ID" value="KAJ6418291.1"/>
    <property type="molecule type" value="Genomic_DNA"/>
</dbReference>
<dbReference type="PROSITE" id="PS00687">
    <property type="entry name" value="ALDEHYDE_DEHYDR_GLU"/>
    <property type="match status" value="1"/>
</dbReference>
<dbReference type="InterPro" id="IPR016163">
    <property type="entry name" value="Ald_DH_C"/>
</dbReference>
<dbReference type="Proteomes" id="UP001162972">
    <property type="component" value="Chromosome 12"/>
</dbReference>
<gene>
    <name evidence="8" type="ORF">OIU84_001629</name>
</gene>
<evidence type="ECO:0000256" key="6">
    <source>
        <dbReference type="RuleBase" id="RU003345"/>
    </source>
</evidence>
<name>A0AAD6K8V2_9ROSI</name>
<evidence type="ECO:0000259" key="7">
    <source>
        <dbReference type="Pfam" id="PF00171"/>
    </source>
</evidence>
<dbReference type="InterPro" id="IPR015590">
    <property type="entry name" value="Aldehyde_DH_dom"/>
</dbReference>
<dbReference type="GO" id="GO:0004029">
    <property type="term" value="F:aldehyde dehydrogenase (NAD+) activity"/>
    <property type="evidence" value="ECO:0007669"/>
    <property type="project" value="UniProtKB-EC"/>
</dbReference>
<evidence type="ECO:0000313" key="9">
    <source>
        <dbReference type="Proteomes" id="UP001162972"/>
    </source>
</evidence>
<dbReference type="Gene3D" id="3.40.309.10">
    <property type="entry name" value="Aldehyde Dehydrogenase, Chain A, domain 2"/>
    <property type="match status" value="2"/>
</dbReference>
<evidence type="ECO:0000313" key="8">
    <source>
        <dbReference type="EMBL" id="KAJ6418290.1"/>
    </source>
</evidence>
<dbReference type="Gene3D" id="3.40.605.10">
    <property type="entry name" value="Aldehyde Dehydrogenase, Chain A, domain 1"/>
    <property type="match status" value="2"/>
</dbReference>
<keyword evidence="3" id="KW-0520">NAD</keyword>
<evidence type="ECO:0000256" key="5">
    <source>
        <dbReference type="PROSITE-ProRule" id="PRU10007"/>
    </source>
</evidence>
<sequence length="296" mass="32777">MLQFVDLIDKHRDELAALESWNSGKPYEQFAKSELPSFTRLFRYYAGEISGNFDLFCCLHGFLIPISLNYPGWANKIHGLTIPTDSNHYVQTLHESIGVARQIIPWNFPLIMLAWKVGLALACGNRIVLKSIEQTPLTALHVAKLFQEAGLPPGVLNVVSGYGPSDGAALASHMYVDKLAFTGSTKTGKIILELATKSNLKPVMLELGGKSPFIVYEDVDVDKGQCCCASSRTYIHEHVYDEFIEKAKACALRRIVGDPFKKGVDQGYFIQPTVFSNIQDDMLIAQDEIFGPCSPS</sequence>
<dbReference type="AlphaFoldDB" id="A0AAD6K8V2"/>
<dbReference type="FunFam" id="3.40.605.10:FF:000029">
    <property type="entry name" value="Aldehyde dehydrogenase, mitochondrial"/>
    <property type="match status" value="1"/>
</dbReference>
<evidence type="ECO:0000256" key="4">
    <source>
        <dbReference type="ARBA" id="ARBA00024226"/>
    </source>
</evidence>
<comment type="caution">
    <text evidence="8">The sequence shown here is derived from an EMBL/GenBank/DDBJ whole genome shotgun (WGS) entry which is preliminary data.</text>
</comment>
<protein>
    <recommendedName>
        <fullName evidence="4">aldehyde dehydrogenase (NAD(+))</fullName>
        <ecNumber evidence="4">1.2.1.3</ecNumber>
    </recommendedName>
</protein>
<dbReference type="SUPFAM" id="SSF53720">
    <property type="entry name" value="ALDH-like"/>
    <property type="match status" value="1"/>
</dbReference>
<feature type="active site" evidence="5">
    <location>
        <position position="206"/>
    </location>
</feature>
<reference evidence="8 9" key="2">
    <citation type="journal article" date="2023" name="Int. J. Mol. Sci.">
        <title>De Novo Assembly and Annotation of 11 Diverse Shrub Willow (Salix) Genomes Reveals Novel Gene Organization in Sex-Linked Regions.</title>
        <authorList>
            <person name="Hyden B."/>
            <person name="Feng K."/>
            <person name="Yates T.B."/>
            <person name="Jawdy S."/>
            <person name="Cereghino C."/>
            <person name="Smart L.B."/>
            <person name="Muchero W."/>
        </authorList>
    </citation>
    <scope>NUCLEOTIDE SEQUENCE [LARGE SCALE GENOMIC DNA]</scope>
    <source>
        <tissue evidence="8">Shoot tip</tissue>
    </source>
</reference>
<dbReference type="InterPro" id="IPR016162">
    <property type="entry name" value="Ald_DH_N"/>
</dbReference>
<evidence type="ECO:0000256" key="1">
    <source>
        <dbReference type="ARBA" id="ARBA00009986"/>
    </source>
</evidence>
<dbReference type="InterPro" id="IPR016161">
    <property type="entry name" value="Ald_DH/histidinol_DH"/>
</dbReference>
<evidence type="ECO:0000256" key="3">
    <source>
        <dbReference type="ARBA" id="ARBA00023027"/>
    </source>
</evidence>
<accession>A0AAD6K8V2</accession>
<organism evidence="8 9">
    <name type="scientific">Salix udensis</name>
    <dbReference type="NCBI Taxonomy" id="889485"/>
    <lineage>
        <taxon>Eukaryota</taxon>
        <taxon>Viridiplantae</taxon>
        <taxon>Streptophyta</taxon>
        <taxon>Embryophyta</taxon>
        <taxon>Tracheophyta</taxon>
        <taxon>Spermatophyta</taxon>
        <taxon>Magnoliopsida</taxon>
        <taxon>eudicotyledons</taxon>
        <taxon>Gunneridae</taxon>
        <taxon>Pentapetalae</taxon>
        <taxon>rosids</taxon>
        <taxon>fabids</taxon>
        <taxon>Malpighiales</taxon>
        <taxon>Salicaceae</taxon>
        <taxon>Saliceae</taxon>
        <taxon>Salix</taxon>
    </lineage>
</organism>
<dbReference type="InterPro" id="IPR029510">
    <property type="entry name" value="Ald_DH_CS_GLU"/>
</dbReference>
<dbReference type="Pfam" id="PF00171">
    <property type="entry name" value="Aldedh"/>
    <property type="match status" value="1"/>
</dbReference>
<comment type="similarity">
    <text evidence="1 6">Belongs to the aldehyde dehydrogenase family.</text>
</comment>
<keyword evidence="9" id="KW-1185">Reference proteome</keyword>
<reference evidence="8" key="1">
    <citation type="submission" date="2022-10" db="EMBL/GenBank/DDBJ databases">
        <authorList>
            <person name="Hyden B.L."/>
            <person name="Feng K."/>
            <person name="Yates T."/>
            <person name="Jawdy S."/>
            <person name="Smart L.B."/>
            <person name="Muchero W."/>
        </authorList>
    </citation>
    <scope>NUCLEOTIDE SEQUENCE</scope>
    <source>
        <tissue evidence="8">Shoot tip</tissue>
    </source>
</reference>
<dbReference type="EC" id="1.2.1.3" evidence="4"/>
<dbReference type="PANTHER" id="PTHR11699">
    <property type="entry name" value="ALDEHYDE DEHYDROGENASE-RELATED"/>
    <property type="match status" value="1"/>
</dbReference>
<keyword evidence="2 6" id="KW-0560">Oxidoreductase</keyword>
<feature type="domain" description="Aldehyde dehydrogenase" evidence="7">
    <location>
        <begin position="70"/>
        <end position="267"/>
    </location>
</feature>
<proteinExistence type="inferred from homology"/>
<dbReference type="EMBL" id="JAPFFJ010000010">
    <property type="protein sequence ID" value="KAJ6418290.1"/>
    <property type="molecule type" value="Genomic_DNA"/>
</dbReference>
<evidence type="ECO:0000256" key="2">
    <source>
        <dbReference type="ARBA" id="ARBA00023002"/>
    </source>
</evidence>